<evidence type="ECO:0000313" key="2">
    <source>
        <dbReference type="Proteomes" id="UP000183794"/>
    </source>
</evidence>
<organism evidence="1 2">
    <name type="scientific">Moritella viscosa</name>
    <dbReference type="NCBI Taxonomy" id="80854"/>
    <lineage>
        <taxon>Bacteria</taxon>
        <taxon>Pseudomonadati</taxon>
        <taxon>Pseudomonadota</taxon>
        <taxon>Gammaproteobacteria</taxon>
        <taxon>Alteromonadales</taxon>
        <taxon>Moritellaceae</taxon>
        <taxon>Moritella</taxon>
    </lineage>
</organism>
<dbReference type="EMBL" id="FPLD01000076">
    <property type="protein sequence ID" value="SGZ05570.1"/>
    <property type="molecule type" value="Genomic_DNA"/>
</dbReference>
<evidence type="ECO:0000313" key="1">
    <source>
        <dbReference type="EMBL" id="SGZ05570.1"/>
    </source>
</evidence>
<proteinExistence type="predicted"/>
<gene>
    <name evidence="1" type="ORF">NVI5450_2930</name>
</gene>
<name>A0A1K9ZYG8_9GAMM</name>
<dbReference type="Proteomes" id="UP000183794">
    <property type="component" value="Unassembled WGS sequence"/>
</dbReference>
<reference evidence="1 2" key="1">
    <citation type="submission" date="2016-11" db="EMBL/GenBank/DDBJ databases">
        <authorList>
            <person name="Jaros S."/>
            <person name="Januszkiewicz K."/>
            <person name="Wedrychowicz H."/>
        </authorList>
    </citation>
    <scope>NUCLEOTIDE SEQUENCE [LARGE SCALE GENOMIC DNA]</scope>
    <source>
        <strain evidence="1">NVI 5450</strain>
    </source>
</reference>
<dbReference type="AlphaFoldDB" id="A0A1K9ZYG8"/>
<protein>
    <submittedName>
        <fullName evidence="1">Uncharacterized protein</fullName>
    </submittedName>
</protein>
<accession>A0A1K9ZYG8</accession>
<sequence length="389" mass="44933">MKEAGAIKNYIEGEFIHFDMSKNKEFEEIQEIKNISELIENVYGSVDSDVLYQDIKFTIRDMIGLVRKIIKLSNEIKDHRQENCKHICIYKQSFKNLSKQLKLTNLEKDILPFFSIDLASKNLSEVENKPFFNIDNIYYMFTPATVELCYEKVLDKILSQKKFSVQLPLKAKGIMFEDKIINLFSDAGFEVGQINRNEKKNIPEIDALVNFDDENILVIEAKCTIKPEERLEVFSFIENHLSKAVNQLIERVFFLTSNPDAANERLKFSIEQKKIIPIIITNHSFFSGQRFVMKDGLVVYCIDDILLSKIISQNYIPSWLYTGSESNYVPKDKSLRTKQEKLGAILNPVANLLGKAHRTIQPLGSGSAVEIYKQPSIDRLEQLRRKVDL</sequence>